<dbReference type="PANTHER" id="PTHR35330">
    <property type="entry name" value="SIROHEME BIOSYNTHESIS PROTEIN MET8"/>
    <property type="match status" value="1"/>
</dbReference>
<evidence type="ECO:0000256" key="4">
    <source>
        <dbReference type="ARBA" id="ARBA00023027"/>
    </source>
</evidence>
<dbReference type="EMBL" id="FNJQ01000023">
    <property type="protein sequence ID" value="SDP52390.1"/>
    <property type="molecule type" value="Genomic_DNA"/>
</dbReference>
<dbReference type="GO" id="GO:0019354">
    <property type="term" value="P:siroheme biosynthetic process"/>
    <property type="evidence" value="ECO:0007669"/>
    <property type="project" value="UniProtKB-UniPathway"/>
</dbReference>
<evidence type="ECO:0000256" key="2">
    <source>
        <dbReference type="ARBA" id="ARBA00012400"/>
    </source>
</evidence>
<protein>
    <recommendedName>
        <fullName evidence="2">precorrin-2 dehydrogenase</fullName>
        <ecNumber evidence="2">1.3.1.76</ecNumber>
    </recommendedName>
</protein>
<dbReference type="SUPFAM" id="SSF75615">
    <property type="entry name" value="Siroheme synthase middle domains-like"/>
    <property type="match status" value="1"/>
</dbReference>
<dbReference type="InterPro" id="IPR028161">
    <property type="entry name" value="Met8-like"/>
</dbReference>
<gene>
    <name evidence="8" type="ORF">SAMN05216366_1237</name>
</gene>
<dbReference type="NCBIfam" id="TIGR01470">
    <property type="entry name" value="cysG_Nterm"/>
    <property type="match status" value="1"/>
</dbReference>
<dbReference type="InterPro" id="IPR036291">
    <property type="entry name" value="NAD(P)-bd_dom_sf"/>
</dbReference>
<comment type="pathway">
    <text evidence="1">Porphyrin-containing compound metabolism; siroheme biosynthesis; sirohydrochlorin from precorrin-2: step 1/1.</text>
</comment>
<dbReference type="InterPro" id="IPR019478">
    <property type="entry name" value="Sirohaem_synthase_dimer_dom"/>
</dbReference>
<dbReference type="Pfam" id="PF13241">
    <property type="entry name" value="NAD_binding_7"/>
    <property type="match status" value="1"/>
</dbReference>
<organism evidence="8 9">
    <name type="scientific">Selenomonas ruminantium</name>
    <dbReference type="NCBI Taxonomy" id="971"/>
    <lineage>
        <taxon>Bacteria</taxon>
        <taxon>Bacillati</taxon>
        <taxon>Bacillota</taxon>
        <taxon>Negativicutes</taxon>
        <taxon>Selenomonadales</taxon>
        <taxon>Selenomonadaceae</taxon>
        <taxon>Selenomonas</taxon>
    </lineage>
</organism>
<dbReference type="AlphaFoldDB" id="A0A1H0TFF0"/>
<evidence type="ECO:0000256" key="3">
    <source>
        <dbReference type="ARBA" id="ARBA00023002"/>
    </source>
</evidence>
<evidence type="ECO:0000256" key="5">
    <source>
        <dbReference type="ARBA" id="ARBA00023244"/>
    </source>
</evidence>
<evidence type="ECO:0000259" key="7">
    <source>
        <dbReference type="Pfam" id="PF10414"/>
    </source>
</evidence>
<name>A0A1H0TFF0_SELRU</name>
<sequence>MLYPLNLDLTDKVCVVIGGGQVAGRKVRDLLAAGAKVTIIAPKLSEGLQKLALSGQLDWQKSDYHPGMLLHLQPLLVFCTANDKMANLTAIAEAKEVGALVNAAAAPERTDFSVPSKVARGDMLLTVSTGGGSPAFSKLLRERLELEYPKEFGDFLERLMVLRQEVKGRPGGSREHERLWRTALTQRVIDLVRAGQLDQAEEEVRNGIIDAGAQPQDGAR</sequence>
<dbReference type="SUPFAM" id="SSF51735">
    <property type="entry name" value="NAD(P)-binding Rossmann-fold domains"/>
    <property type="match status" value="1"/>
</dbReference>
<evidence type="ECO:0000256" key="1">
    <source>
        <dbReference type="ARBA" id="ARBA00005010"/>
    </source>
</evidence>
<comment type="catalytic activity">
    <reaction evidence="6">
        <text>precorrin-2 + NAD(+) = sirohydrochlorin + NADH + 2 H(+)</text>
        <dbReference type="Rhea" id="RHEA:15613"/>
        <dbReference type="ChEBI" id="CHEBI:15378"/>
        <dbReference type="ChEBI" id="CHEBI:57540"/>
        <dbReference type="ChEBI" id="CHEBI:57945"/>
        <dbReference type="ChEBI" id="CHEBI:58351"/>
        <dbReference type="ChEBI" id="CHEBI:58827"/>
        <dbReference type="EC" id="1.3.1.76"/>
    </reaction>
</comment>
<dbReference type="EC" id="1.3.1.76" evidence="2"/>
<dbReference type="Gene3D" id="3.40.50.720">
    <property type="entry name" value="NAD(P)-binding Rossmann-like Domain"/>
    <property type="match status" value="1"/>
</dbReference>
<keyword evidence="3" id="KW-0560">Oxidoreductase</keyword>
<dbReference type="Pfam" id="PF10414">
    <property type="entry name" value="CysG_dimeriser"/>
    <property type="match status" value="1"/>
</dbReference>
<dbReference type="Proteomes" id="UP000182412">
    <property type="component" value="Unassembled WGS sequence"/>
</dbReference>
<accession>A0A1H0TFF0</accession>
<feature type="domain" description="Sirohaem synthase dimerisation" evidence="7">
    <location>
        <begin position="153"/>
        <end position="205"/>
    </location>
</feature>
<dbReference type="UniPathway" id="UPA00262">
    <property type="reaction ID" value="UER00222"/>
</dbReference>
<dbReference type="GO" id="GO:0004325">
    <property type="term" value="F:ferrochelatase activity"/>
    <property type="evidence" value="ECO:0007669"/>
    <property type="project" value="InterPro"/>
</dbReference>
<dbReference type="GO" id="GO:0043115">
    <property type="term" value="F:precorrin-2 dehydrogenase activity"/>
    <property type="evidence" value="ECO:0007669"/>
    <property type="project" value="UniProtKB-EC"/>
</dbReference>
<dbReference type="PANTHER" id="PTHR35330:SF1">
    <property type="entry name" value="SIROHEME BIOSYNTHESIS PROTEIN MET8"/>
    <property type="match status" value="1"/>
</dbReference>
<dbReference type="InterPro" id="IPR042518">
    <property type="entry name" value="SirC_C"/>
</dbReference>
<dbReference type="InterPro" id="IPR006367">
    <property type="entry name" value="Sirohaem_synthase_N"/>
</dbReference>
<evidence type="ECO:0000256" key="6">
    <source>
        <dbReference type="ARBA" id="ARBA00047561"/>
    </source>
</evidence>
<dbReference type="Gene3D" id="1.10.8.610">
    <property type="entry name" value="SirC, precorrin-2 dehydrogenase, C-terminal helical domain-like"/>
    <property type="match status" value="1"/>
</dbReference>
<keyword evidence="4" id="KW-0520">NAD</keyword>
<evidence type="ECO:0000313" key="8">
    <source>
        <dbReference type="EMBL" id="SDP52390.1"/>
    </source>
</evidence>
<keyword evidence="5" id="KW-0627">Porphyrin biosynthesis</keyword>
<reference evidence="8 9" key="1">
    <citation type="submission" date="2016-10" db="EMBL/GenBank/DDBJ databases">
        <authorList>
            <person name="de Groot N.N."/>
        </authorList>
    </citation>
    <scope>NUCLEOTIDE SEQUENCE [LARGE SCALE GENOMIC DNA]</scope>
    <source>
        <strain evidence="8 9">S137</strain>
    </source>
</reference>
<evidence type="ECO:0000313" key="9">
    <source>
        <dbReference type="Proteomes" id="UP000182412"/>
    </source>
</evidence>
<proteinExistence type="predicted"/>